<keyword evidence="2 5" id="KW-0808">Transferase</keyword>
<sequence>MVPPSQTPTHHNIRRIGRLASMDSSAVYPRPMLNQLPAYQSGKPPVETPGLTPYKLASNENPYAPVPQALDAMAAAVTAQSVQRYPETTYLKLRELIGQIYDVPVDDVTVGAGSLGILTGLVQTFAGTNEDGSQDEVIIPWRSFEAYPIVIRSAGAKDVQVPLAADGTMDLEGMLAAITDRTRMIMLCTPNNPTGTIATTSALRAFIQQVPDNILIAIDAAYLEFVRNDDVDNYLELYREFPNVAVLRTFSKAHGLANMRVGYSIAPPQISLPLKVVVPAFATSSVGVEAAHASLTHLDEVLAHTEKVVSERARVWQAFNDLGYNPPATEANFVWLPLGELSQAFSDACDTQALSVRAFHPEGVRVSIGEVEANDRVIQVATDFAPRLNG</sequence>
<reference evidence="5 6" key="1">
    <citation type="submission" date="2016-04" db="EMBL/GenBank/DDBJ databases">
        <title>First whole genome shotgun sequence of the bacterium Enteractinococcus sp. strain UASWS1574.</title>
        <authorList>
            <person name="Crovadore J."/>
            <person name="Chablais R."/>
            <person name="Lefort F."/>
        </authorList>
    </citation>
    <scope>NUCLEOTIDE SEQUENCE [LARGE SCALE GENOMIC DNA]</scope>
    <source>
        <strain evidence="5 6">UASWS1574</strain>
    </source>
</reference>
<dbReference type="InterPro" id="IPR015422">
    <property type="entry name" value="PyrdxlP-dep_Trfase_small"/>
</dbReference>
<keyword evidence="1 5" id="KW-0032">Aminotransferase</keyword>
<dbReference type="InterPro" id="IPR050106">
    <property type="entry name" value="HistidinolP_aminotransfase"/>
</dbReference>
<dbReference type="CDD" id="cd00609">
    <property type="entry name" value="AAT_like"/>
    <property type="match status" value="1"/>
</dbReference>
<dbReference type="GO" id="GO:0008483">
    <property type="term" value="F:transaminase activity"/>
    <property type="evidence" value="ECO:0007669"/>
    <property type="project" value="UniProtKB-KW"/>
</dbReference>
<dbReference type="PANTHER" id="PTHR43643">
    <property type="entry name" value="HISTIDINOL-PHOSPHATE AMINOTRANSFERASE 2"/>
    <property type="match status" value="1"/>
</dbReference>
<dbReference type="PANTHER" id="PTHR43643:SF3">
    <property type="entry name" value="HISTIDINOL-PHOSPHATE AMINOTRANSFERASE"/>
    <property type="match status" value="1"/>
</dbReference>
<organism evidence="5 6">
    <name type="scientific">Enteractinococcus helveticum</name>
    <dbReference type="NCBI Taxonomy" id="1837282"/>
    <lineage>
        <taxon>Bacteria</taxon>
        <taxon>Bacillati</taxon>
        <taxon>Actinomycetota</taxon>
        <taxon>Actinomycetes</taxon>
        <taxon>Micrococcales</taxon>
        <taxon>Micrococcaceae</taxon>
    </lineage>
</organism>
<dbReference type="InterPro" id="IPR015421">
    <property type="entry name" value="PyrdxlP-dep_Trfase_major"/>
</dbReference>
<keyword evidence="6" id="KW-1185">Reference proteome</keyword>
<accession>A0A1B7M056</accession>
<feature type="domain" description="Aminotransferase class I/classII large" evidence="4">
    <location>
        <begin position="55"/>
        <end position="379"/>
    </location>
</feature>
<dbReference type="NCBIfam" id="NF002878">
    <property type="entry name" value="PRK03321.1"/>
    <property type="match status" value="1"/>
</dbReference>
<dbReference type="InterPro" id="IPR004839">
    <property type="entry name" value="Aminotransferase_I/II_large"/>
</dbReference>
<evidence type="ECO:0000313" key="6">
    <source>
        <dbReference type="Proteomes" id="UP000078292"/>
    </source>
</evidence>
<dbReference type="Gene3D" id="3.90.1150.10">
    <property type="entry name" value="Aspartate Aminotransferase, domain 1"/>
    <property type="match status" value="1"/>
</dbReference>
<evidence type="ECO:0000256" key="2">
    <source>
        <dbReference type="ARBA" id="ARBA00022679"/>
    </source>
</evidence>
<dbReference type="SUPFAM" id="SSF53383">
    <property type="entry name" value="PLP-dependent transferases"/>
    <property type="match status" value="1"/>
</dbReference>
<dbReference type="InterPro" id="IPR024892">
    <property type="entry name" value="ArAT"/>
</dbReference>
<comment type="caution">
    <text evidence="5">The sequence shown here is derived from an EMBL/GenBank/DDBJ whole genome shotgun (WGS) entry which is preliminary data.</text>
</comment>
<dbReference type="AlphaFoldDB" id="A0A1B7M056"/>
<gene>
    <name evidence="5" type="ORF">A6F49_08345</name>
</gene>
<keyword evidence="3" id="KW-0663">Pyridoxal phosphate</keyword>
<dbReference type="Gene3D" id="3.40.640.10">
    <property type="entry name" value="Type I PLP-dependent aspartate aminotransferase-like (Major domain)"/>
    <property type="match status" value="1"/>
</dbReference>
<dbReference type="Pfam" id="PF00155">
    <property type="entry name" value="Aminotran_1_2"/>
    <property type="match status" value="1"/>
</dbReference>
<name>A0A1B7M056_9MICC</name>
<dbReference type="GO" id="GO:0030170">
    <property type="term" value="F:pyridoxal phosphate binding"/>
    <property type="evidence" value="ECO:0007669"/>
    <property type="project" value="InterPro"/>
</dbReference>
<evidence type="ECO:0000256" key="3">
    <source>
        <dbReference type="ARBA" id="ARBA00022898"/>
    </source>
</evidence>
<evidence type="ECO:0000259" key="4">
    <source>
        <dbReference type="Pfam" id="PF00155"/>
    </source>
</evidence>
<dbReference type="Proteomes" id="UP000078292">
    <property type="component" value="Unassembled WGS sequence"/>
</dbReference>
<evidence type="ECO:0000256" key="1">
    <source>
        <dbReference type="ARBA" id="ARBA00022576"/>
    </source>
</evidence>
<evidence type="ECO:0000313" key="5">
    <source>
        <dbReference type="EMBL" id="OAV61447.1"/>
    </source>
</evidence>
<proteinExistence type="predicted"/>
<dbReference type="EMBL" id="LXEY01000016">
    <property type="protein sequence ID" value="OAV61447.1"/>
    <property type="molecule type" value="Genomic_DNA"/>
</dbReference>
<dbReference type="STRING" id="1837282.A6F49_08345"/>
<dbReference type="InterPro" id="IPR015424">
    <property type="entry name" value="PyrdxlP-dep_Trfase"/>
</dbReference>
<protein>
    <submittedName>
        <fullName evidence="5">Aminotransferase</fullName>
    </submittedName>
</protein>